<dbReference type="Pfam" id="PF01676">
    <property type="entry name" value="Metalloenzyme"/>
    <property type="match status" value="1"/>
</dbReference>
<evidence type="ECO:0000256" key="3">
    <source>
        <dbReference type="ARBA" id="ARBA00004798"/>
    </source>
</evidence>
<evidence type="ECO:0000256" key="4">
    <source>
        <dbReference type="ARBA" id="ARBA00008819"/>
    </source>
</evidence>
<dbReference type="PANTHER" id="PTHR31637:SF0">
    <property type="entry name" value="2,3-BISPHOSPHOGLYCERATE-INDEPENDENT PHOSPHOGLYCERATE MUTASE"/>
    <property type="match status" value="1"/>
</dbReference>
<comment type="similarity">
    <text evidence="4 9">Belongs to the BPG-independent phosphoglycerate mutase family.</text>
</comment>
<feature type="domain" description="Metalloenzyme" evidence="14">
    <location>
        <begin position="11"/>
        <end position="498"/>
    </location>
</feature>
<keyword evidence="5 9" id="KW-0479">Metal-binding</keyword>
<keyword evidence="6 9" id="KW-0324">Glycolysis</keyword>
<comment type="subunit">
    <text evidence="9">Monomer.</text>
</comment>
<name>A0A7M3T626_9RHOB</name>
<feature type="binding site" evidence="9 13">
    <location>
        <position position="461"/>
    </location>
    <ligand>
        <name>Mn(2+)</name>
        <dbReference type="ChEBI" id="CHEBI:29035"/>
        <label>1</label>
    </ligand>
</feature>
<evidence type="ECO:0000256" key="13">
    <source>
        <dbReference type="PIRSR" id="PIRSR001492-3"/>
    </source>
</evidence>
<dbReference type="Proteomes" id="UP000503336">
    <property type="component" value="Chromosome"/>
</dbReference>
<feature type="domain" description="BPG-independent PGAM N-terminal" evidence="15">
    <location>
        <begin position="88"/>
        <end position="296"/>
    </location>
</feature>
<feature type="binding site" evidence="9 13">
    <location>
        <position position="405"/>
    </location>
    <ligand>
        <name>Mn(2+)</name>
        <dbReference type="ChEBI" id="CHEBI:29035"/>
        <label>1</label>
    </ligand>
</feature>
<evidence type="ECO:0000256" key="2">
    <source>
        <dbReference type="ARBA" id="ARBA00002315"/>
    </source>
</evidence>
<dbReference type="GO" id="GO:0030145">
    <property type="term" value="F:manganese ion binding"/>
    <property type="evidence" value="ECO:0007669"/>
    <property type="project" value="UniProtKB-UniRule"/>
</dbReference>
<feature type="binding site" evidence="9 13">
    <location>
        <position position="18"/>
    </location>
    <ligand>
        <name>Mn(2+)</name>
        <dbReference type="ChEBI" id="CHEBI:29035"/>
        <label>2</label>
    </ligand>
</feature>
<evidence type="ECO:0000259" key="14">
    <source>
        <dbReference type="Pfam" id="PF01676"/>
    </source>
</evidence>
<dbReference type="HAMAP" id="MF_01038">
    <property type="entry name" value="GpmI"/>
    <property type="match status" value="1"/>
</dbReference>
<feature type="binding site" evidence="9 13">
    <location>
        <position position="443"/>
    </location>
    <ligand>
        <name>Mn(2+)</name>
        <dbReference type="ChEBI" id="CHEBI:29035"/>
        <label>2</label>
    </ligand>
</feature>
<evidence type="ECO:0000256" key="10">
    <source>
        <dbReference type="NCBIfam" id="TIGR01307"/>
    </source>
</evidence>
<sequence length="511" mass="53194">MQDTPEAAISPVVLCILDGWGWREAREGNAPALARTPNYDALVAAQTPAMLACAGPDVGLPEGQMGNSEVGHMNIGAGRVVWMDLPKIDRAIEDGSFRTNEALKALCATLKASGGTAHLMGLMSPGGVHAHQRHIAEAARAVAEAGVPVALHLFTDGRDTPPQAAAGYLEDFLADLGGAGRVATVSGRFYAMDRDKRWERVAAVYAAIVRAEGARADDAAAAIAAANGRGETDEFITPTVVGGYEGARPGDGVLFLNFRADRARELLAALGDPDFDGFEVGERPHFAAMAGLVDYSDRHKTYMSTLFPAKPIVNTLGAWVSAAGKRQLRLAETEKYPHVTFFLNGGEETPSAGETRIMAPSPKVRTYDLAPEMAAAEVTAALVEGIKAGHDLIVVNYANPDMVGHTGDVSAAIRACEAVDAGLGEALEALAAVSGAMIVTADHGNCEMMIDPESGGPHTAHTTTPVAALLAGVPDASLAGPGRLADLAPTVLDLMGIAPPSEMTGRSLLKR</sequence>
<dbReference type="SUPFAM" id="SSF64158">
    <property type="entry name" value="2,3-Bisphosphoglycerate-independent phosphoglycerate mutase, substrate-binding domain"/>
    <property type="match status" value="1"/>
</dbReference>
<dbReference type="Gene3D" id="3.40.720.10">
    <property type="entry name" value="Alkaline Phosphatase, subunit A"/>
    <property type="match status" value="1"/>
</dbReference>
<dbReference type="RefSeq" id="WP_165102420.1">
    <property type="nucleotide sequence ID" value="NZ_CP049056.1"/>
</dbReference>
<dbReference type="Pfam" id="PF06415">
    <property type="entry name" value="iPGM_N"/>
    <property type="match status" value="1"/>
</dbReference>
<evidence type="ECO:0000256" key="8">
    <source>
        <dbReference type="ARBA" id="ARBA00023235"/>
    </source>
</evidence>
<reference evidence="16 17" key="1">
    <citation type="submission" date="2020-02" db="EMBL/GenBank/DDBJ databases">
        <title>complete genome sequence of Rhodobacteraceae bacterium.</title>
        <authorList>
            <person name="Park J."/>
            <person name="Kim Y.-S."/>
            <person name="Kim K.-H."/>
        </authorList>
    </citation>
    <scope>NUCLEOTIDE SEQUENCE [LARGE SCALE GENOMIC DNA]</scope>
    <source>
        <strain evidence="16 17">RR4-56</strain>
    </source>
</reference>
<dbReference type="InterPro" id="IPR017850">
    <property type="entry name" value="Alkaline_phosphatase_core_sf"/>
</dbReference>
<dbReference type="InterPro" id="IPR036646">
    <property type="entry name" value="PGAM_B_sf"/>
</dbReference>
<feature type="binding site" evidence="9 12">
    <location>
        <position position="188"/>
    </location>
    <ligand>
        <name>substrate</name>
    </ligand>
</feature>
<feature type="binding site" evidence="9 12">
    <location>
        <position position="335"/>
    </location>
    <ligand>
        <name>substrate</name>
    </ligand>
</feature>
<dbReference type="PANTHER" id="PTHR31637">
    <property type="entry name" value="2,3-BISPHOSPHOGLYCERATE-INDEPENDENT PHOSPHOGLYCERATE MUTASE"/>
    <property type="match status" value="1"/>
</dbReference>
<evidence type="ECO:0000256" key="11">
    <source>
        <dbReference type="PIRSR" id="PIRSR001492-1"/>
    </source>
</evidence>
<comment type="function">
    <text evidence="2 9">Catalyzes the interconversion of 2-phosphoglycerate and 3-phosphoglycerate.</text>
</comment>
<evidence type="ECO:0000313" key="17">
    <source>
        <dbReference type="Proteomes" id="UP000503336"/>
    </source>
</evidence>
<dbReference type="EC" id="5.4.2.12" evidence="9 10"/>
<dbReference type="FunFam" id="3.40.1450.10:FF:000002">
    <property type="entry name" value="2,3-bisphosphoglycerate-independent phosphoglycerate mutase"/>
    <property type="match status" value="1"/>
</dbReference>
<dbReference type="InterPro" id="IPR006124">
    <property type="entry name" value="Metalloenzyme"/>
</dbReference>
<evidence type="ECO:0000313" key="16">
    <source>
        <dbReference type="EMBL" id="QIE57457.1"/>
    </source>
</evidence>
<evidence type="ECO:0000256" key="5">
    <source>
        <dbReference type="ARBA" id="ARBA00022723"/>
    </source>
</evidence>
<feature type="binding site" evidence="9 13">
    <location>
        <position position="401"/>
    </location>
    <ligand>
        <name>Mn(2+)</name>
        <dbReference type="ChEBI" id="CHEBI:29035"/>
        <label>1</label>
    </ligand>
</feature>
<feature type="binding site" evidence="9 13">
    <location>
        <position position="68"/>
    </location>
    <ligand>
        <name>Mn(2+)</name>
        <dbReference type="ChEBI" id="CHEBI:29035"/>
        <label>2</label>
    </ligand>
</feature>
<dbReference type="SUPFAM" id="SSF53649">
    <property type="entry name" value="Alkaline phosphatase-like"/>
    <property type="match status" value="1"/>
</dbReference>
<feature type="binding site" evidence="9 12">
    <location>
        <position position="194"/>
    </location>
    <ligand>
        <name>substrate</name>
    </ligand>
</feature>
<feature type="binding site" evidence="9 12">
    <location>
        <begin position="259"/>
        <end position="262"/>
    </location>
    <ligand>
        <name>substrate</name>
    </ligand>
</feature>
<dbReference type="AlphaFoldDB" id="A0A7M3T626"/>
<protein>
    <recommendedName>
        <fullName evidence="9 10">2,3-bisphosphoglycerate-independent phosphoglycerate mutase</fullName>
        <shortName evidence="9">BPG-independent PGAM</shortName>
        <shortName evidence="9">Phosphoglyceromutase</shortName>
        <shortName evidence="9">iPGM</shortName>
        <ecNumber evidence="9 10">5.4.2.12</ecNumber>
    </recommendedName>
</protein>
<feature type="binding site" evidence="9 13">
    <location>
        <position position="442"/>
    </location>
    <ligand>
        <name>Mn(2+)</name>
        <dbReference type="ChEBI" id="CHEBI:29035"/>
        <label>2</label>
    </ligand>
</feature>
<evidence type="ECO:0000256" key="1">
    <source>
        <dbReference type="ARBA" id="ARBA00000370"/>
    </source>
</evidence>
<dbReference type="GO" id="GO:0006096">
    <property type="term" value="P:glycolytic process"/>
    <property type="evidence" value="ECO:0007669"/>
    <property type="project" value="UniProtKB-UniRule"/>
</dbReference>
<dbReference type="GO" id="GO:0005829">
    <property type="term" value="C:cytosol"/>
    <property type="evidence" value="ECO:0007669"/>
    <property type="project" value="TreeGrafter"/>
</dbReference>
<keyword evidence="7 9" id="KW-0464">Manganese</keyword>
<organism evidence="16 17">
    <name type="scientific">Pikeienuella piscinae</name>
    <dbReference type="NCBI Taxonomy" id="2748098"/>
    <lineage>
        <taxon>Bacteria</taxon>
        <taxon>Pseudomonadati</taxon>
        <taxon>Pseudomonadota</taxon>
        <taxon>Alphaproteobacteria</taxon>
        <taxon>Rhodobacterales</taxon>
        <taxon>Paracoccaceae</taxon>
        <taxon>Pikeienuella</taxon>
    </lineage>
</organism>
<evidence type="ECO:0000256" key="9">
    <source>
        <dbReference type="HAMAP-Rule" id="MF_01038"/>
    </source>
</evidence>
<dbReference type="EMBL" id="CP049056">
    <property type="protein sequence ID" value="QIE57457.1"/>
    <property type="molecule type" value="Genomic_DNA"/>
</dbReference>
<feature type="active site" description="Phosphoserine intermediate" evidence="9 11">
    <location>
        <position position="68"/>
    </location>
</feature>
<dbReference type="InterPro" id="IPR011258">
    <property type="entry name" value="BPG-indep_PGM_N"/>
</dbReference>
<accession>A0A7M3T626</accession>
<evidence type="ECO:0000256" key="7">
    <source>
        <dbReference type="ARBA" id="ARBA00023211"/>
    </source>
</evidence>
<dbReference type="GO" id="GO:0004619">
    <property type="term" value="F:phosphoglycerate mutase activity"/>
    <property type="evidence" value="ECO:0007669"/>
    <property type="project" value="UniProtKB-UniRule"/>
</dbReference>
<dbReference type="KEGG" id="hdh:G5B40_19610"/>
<comment type="catalytic activity">
    <reaction evidence="1 9">
        <text>(2R)-2-phosphoglycerate = (2R)-3-phosphoglycerate</text>
        <dbReference type="Rhea" id="RHEA:15901"/>
        <dbReference type="ChEBI" id="CHEBI:58272"/>
        <dbReference type="ChEBI" id="CHEBI:58289"/>
        <dbReference type="EC" id="5.4.2.12"/>
    </reaction>
</comment>
<feature type="binding site" evidence="9 12">
    <location>
        <position position="129"/>
    </location>
    <ligand>
        <name>substrate</name>
    </ligand>
</feature>
<evidence type="ECO:0000256" key="6">
    <source>
        <dbReference type="ARBA" id="ARBA00023152"/>
    </source>
</evidence>
<dbReference type="InterPro" id="IPR005995">
    <property type="entry name" value="Pgm_bpd_ind"/>
</dbReference>
<keyword evidence="8 9" id="KW-0413">Isomerase</keyword>
<dbReference type="NCBIfam" id="TIGR01307">
    <property type="entry name" value="pgm_bpd_ind"/>
    <property type="match status" value="1"/>
</dbReference>
<dbReference type="UniPathway" id="UPA00109">
    <property type="reaction ID" value="UER00186"/>
</dbReference>
<evidence type="ECO:0000259" key="15">
    <source>
        <dbReference type="Pfam" id="PF06415"/>
    </source>
</evidence>
<comment type="cofactor">
    <cofactor evidence="9">
        <name>Mn(2+)</name>
        <dbReference type="ChEBI" id="CHEBI:29035"/>
    </cofactor>
    <text evidence="9">Binds 2 manganese ions per subunit.</text>
</comment>
<keyword evidence="17" id="KW-1185">Reference proteome</keyword>
<proteinExistence type="inferred from homology"/>
<dbReference type="Gene3D" id="3.40.1450.10">
    <property type="entry name" value="BPG-independent phosphoglycerate mutase, domain B"/>
    <property type="match status" value="1"/>
</dbReference>
<dbReference type="CDD" id="cd16010">
    <property type="entry name" value="iPGM"/>
    <property type="match status" value="1"/>
</dbReference>
<dbReference type="GO" id="GO:0006007">
    <property type="term" value="P:glucose catabolic process"/>
    <property type="evidence" value="ECO:0007669"/>
    <property type="project" value="InterPro"/>
</dbReference>
<evidence type="ECO:0000256" key="12">
    <source>
        <dbReference type="PIRSR" id="PIRSR001492-2"/>
    </source>
</evidence>
<feature type="binding site" evidence="9 12">
    <location>
        <begin position="158"/>
        <end position="159"/>
    </location>
    <ligand>
        <name>substrate</name>
    </ligand>
</feature>
<dbReference type="PIRSF" id="PIRSF001492">
    <property type="entry name" value="IPGAM"/>
    <property type="match status" value="1"/>
</dbReference>
<gene>
    <name evidence="9" type="primary">gpmI</name>
    <name evidence="16" type="ORF">G5B40_19610</name>
</gene>
<comment type="pathway">
    <text evidence="3 9">Carbohydrate degradation; glycolysis; pyruvate from D-glyceraldehyde 3-phosphate: step 3/5.</text>
</comment>